<feature type="domain" description="Outer membrane protein beta-barrel" evidence="3">
    <location>
        <begin position="6"/>
        <end position="159"/>
    </location>
</feature>
<name>A0A2U3BDD4_9VIBR</name>
<organism evidence="4 5">
    <name type="scientific">Vibrio albus</name>
    <dbReference type="NCBI Taxonomy" id="2200953"/>
    <lineage>
        <taxon>Bacteria</taxon>
        <taxon>Pseudomonadati</taxon>
        <taxon>Pseudomonadota</taxon>
        <taxon>Gammaproteobacteria</taxon>
        <taxon>Vibrionales</taxon>
        <taxon>Vibrionaceae</taxon>
        <taxon>Vibrio</taxon>
    </lineage>
</organism>
<protein>
    <recommendedName>
        <fullName evidence="3">Outer membrane protein beta-barrel domain-containing protein</fullName>
    </recommendedName>
</protein>
<comment type="caution">
    <text evidence="4">The sequence shown here is derived from an EMBL/GenBank/DDBJ whole genome shotgun (WGS) entry which is preliminary data.</text>
</comment>
<sequence length="160" mass="16883">MKKTLLALALAGFATTASADALIYGGANVGQSDLNGETSTSSTVYVGTGILPFLGIEAGYTNLGSFDQSAGVETKATTKFIAARPSVDLGPLHIYGRAGLQAWETTTTGQPDDDGVDIMYGFGAEYFMMGPFSVGAGYEVYEMDDDRVETFTLNATFHFL</sequence>
<dbReference type="Pfam" id="PF13505">
    <property type="entry name" value="OMP_b-brl"/>
    <property type="match status" value="1"/>
</dbReference>
<dbReference type="InterPro" id="IPR027385">
    <property type="entry name" value="Beta-barrel_OMP"/>
</dbReference>
<gene>
    <name evidence="4" type="ORF">DI392_00270</name>
</gene>
<feature type="chain" id="PRO_5015403379" description="Outer membrane protein beta-barrel domain-containing protein" evidence="2">
    <location>
        <begin position="20"/>
        <end position="160"/>
    </location>
</feature>
<dbReference type="RefSeq" id="WP_109317909.1">
    <property type="nucleotide sequence ID" value="NZ_QFWT01000001.1"/>
</dbReference>
<dbReference type="SUPFAM" id="SSF56925">
    <property type="entry name" value="OMPA-like"/>
    <property type="match status" value="1"/>
</dbReference>
<evidence type="ECO:0000256" key="2">
    <source>
        <dbReference type="SAM" id="SignalP"/>
    </source>
</evidence>
<dbReference type="Gene3D" id="2.40.160.20">
    <property type="match status" value="1"/>
</dbReference>
<reference evidence="4 5" key="1">
    <citation type="submission" date="2018-05" db="EMBL/GenBank/DDBJ databases">
        <title>Vibrio limimaris sp. nov., isolated from marine sediment.</title>
        <authorList>
            <person name="Li C.-M."/>
        </authorList>
    </citation>
    <scope>NUCLEOTIDE SEQUENCE [LARGE SCALE GENOMIC DNA]</scope>
    <source>
        <strain evidence="4 5">E4404</strain>
    </source>
</reference>
<accession>A0A2U3BDD4</accession>
<evidence type="ECO:0000313" key="4">
    <source>
        <dbReference type="EMBL" id="PWI34754.1"/>
    </source>
</evidence>
<feature type="signal peptide" evidence="2">
    <location>
        <begin position="1"/>
        <end position="19"/>
    </location>
</feature>
<keyword evidence="5" id="KW-1185">Reference proteome</keyword>
<dbReference type="AlphaFoldDB" id="A0A2U3BDD4"/>
<dbReference type="OrthoDB" id="5622477at2"/>
<dbReference type="InterPro" id="IPR011250">
    <property type="entry name" value="OMP/PagP_B-barrel"/>
</dbReference>
<dbReference type="EMBL" id="QFWT01000001">
    <property type="protein sequence ID" value="PWI34754.1"/>
    <property type="molecule type" value="Genomic_DNA"/>
</dbReference>
<evidence type="ECO:0000259" key="3">
    <source>
        <dbReference type="Pfam" id="PF13505"/>
    </source>
</evidence>
<keyword evidence="1 2" id="KW-0732">Signal</keyword>
<evidence type="ECO:0000256" key="1">
    <source>
        <dbReference type="ARBA" id="ARBA00022729"/>
    </source>
</evidence>
<evidence type="ECO:0000313" key="5">
    <source>
        <dbReference type="Proteomes" id="UP000245362"/>
    </source>
</evidence>
<dbReference type="Proteomes" id="UP000245362">
    <property type="component" value="Unassembled WGS sequence"/>
</dbReference>
<proteinExistence type="predicted"/>